<evidence type="ECO:0000313" key="5">
    <source>
        <dbReference type="Proteomes" id="UP000664122"/>
    </source>
</evidence>
<dbReference type="Proteomes" id="UP000664122">
    <property type="component" value="Unassembled WGS sequence"/>
</dbReference>
<dbReference type="Pfam" id="PF06276">
    <property type="entry name" value="FhuF"/>
    <property type="match status" value="1"/>
</dbReference>
<dbReference type="PANTHER" id="PTHR34384">
    <property type="entry name" value="L-2,3-DIAMINOPROPANOATE--CITRATE LIGASE"/>
    <property type="match status" value="1"/>
</dbReference>
<evidence type="ECO:0000259" key="2">
    <source>
        <dbReference type="Pfam" id="PF04183"/>
    </source>
</evidence>
<keyword evidence="5" id="KW-1185">Reference proteome</keyword>
<dbReference type="GO" id="GO:0019290">
    <property type="term" value="P:siderophore biosynthetic process"/>
    <property type="evidence" value="ECO:0007669"/>
    <property type="project" value="InterPro"/>
</dbReference>
<dbReference type="InterPro" id="IPR037455">
    <property type="entry name" value="LucA/IucC-like"/>
</dbReference>
<dbReference type="Gene3D" id="1.10.510.40">
    <property type="match status" value="1"/>
</dbReference>
<dbReference type="Pfam" id="PF04183">
    <property type="entry name" value="IucA_IucC"/>
    <property type="match status" value="1"/>
</dbReference>
<proteinExistence type="predicted"/>
<dbReference type="Gene3D" id="3.30.310.280">
    <property type="match status" value="1"/>
</dbReference>
<feature type="domain" description="Aerobactin siderophore biosynthesis IucA/IucC-like C-terminal" evidence="3">
    <location>
        <begin position="387"/>
        <end position="547"/>
    </location>
</feature>
<evidence type="ECO:0000256" key="1">
    <source>
        <dbReference type="ARBA" id="ARBA00004924"/>
    </source>
</evidence>
<dbReference type="RefSeq" id="WP_207257063.1">
    <property type="nucleotide sequence ID" value="NZ_JAFMPP010000004.1"/>
</dbReference>
<accession>A0A939FYF7</accession>
<dbReference type="InterPro" id="IPR022770">
    <property type="entry name" value="IucA/IucC-like_C"/>
</dbReference>
<organism evidence="4 5">
    <name type="scientific">Jiella flava</name>
    <dbReference type="NCBI Taxonomy" id="2816857"/>
    <lineage>
        <taxon>Bacteria</taxon>
        <taxon>Pseudomonadati</taxon>
        <taxon>Pseudomonadota</taxon>
        <taxon>Alphaproteobacteria</taxon>
        <taxon>Hyphomicrobiales</taxon>
        <taxon>Aurantimonadaceae</taxon>
        <taxon>Jiella</taxon>
    </lineage>
</organism>
<gene>
    <name evidence="4" type="ORF">J1C48_06960</name>
</gene>
<dbReference type="AlphaFoldDB" id="A0A939FYF7"/>
<sequence length="572" mass="63241">MEDAVTPERFARASRRWLAKTISELTYEEVLAADESTLRLASGITYDFRAVRRAWSNLDIDPESIRRDGAAPSALQFVIDARAELAMQPAAEAMFLKELKNTLRQDCVIDARWGTLASDDLADLPTDALHAALEGHPKAVANKGRLGWGADDLKRYAPETPAPINLEWLALDPAHVRRGRGAGIEETALLRAAIGWAATRQLLAAAGSADSVLMPVHPWQWDNVLAQSLVADIAEGRARHLGRFGPAFVASPSLRTLMPMDGGSYEVKLALGILNTSAWRGMPGKYIEQGAAISDFVAKIVAEDPVTASTVTVQREVLGLWWEDPILAQAPRAPYRWHETLGAIWREHGEALRPGQRVVMAAALFHEGADGRPLIAAFAKRSRLSIEAWLQQLFSVSVVPLWHILCRYGLGFIAHGQNINIVLDSDRPVGITVKDFQGDLDLVDQDFPETAGLPAAARAVLPRKPPAHIVHNIQTAHFVTVLRFLSASLARRDLLDEGRFYQILRDTLRAHADAHPDLADRFALFDLFQPKMLRVAINRVRFQIGYEDYAERPLPTRGTDLDNPLWSEAETV</sequence>
<evidence type="ECO:0000313" key="4">
    <source>
        <dbReference type="EMBL" id="MBO0662308.1"/>
    </source>
</evidence>
<evidence type="ECO:0000259" key="3">
    <source>
        <dbReference type="Pfam" id="PF06276"/>
    </source>
</evidence>
<dbReference type="Gene3D" id="6.10.250.3370">
    <property type="match status" value="1"/>
</dbReference>
<protein>
    <submittedName>
        <fullName evidence="4">IucA/IucC family siderophore biosynthesis protein</fullName>
    </submittedName>
</protein>
<name>A0A939FYF7_9HYPH</name>
<dbReference type="PANTHER" id="PTHR34384:SF6">
    <property type="entry name" value="STAPHYLOFERRIN B SYNTHASE"/>
    <property type="match status" value="1"/>
</dbReference>
<reference evidence="4" key="1">
    <citation type="submission" date="2021-03" db="EMBL/GenBank/DDBJ databases">
        <title>Whole genome sequence of Jiella sp. CQZ9-1.</title>
        <authorList>
            <person name="Tuo L."/>
        </authorList>
    </citation>
    <scope>NUCLEOTIDE SEQUENCE</scope>
    <source>
        <strain evidence="4">CQZ9-1</strain>
    </source>
</reference>
<comment type="pathway">
    <text evidence="1">Siderophore biosynthesis.</text>
</comment>
<dbReference type="GO" id="GO:0016881">
    <property type="term" value="F:acid-amino acid ligase activity"/>
    <property type="evidence" value="ECO:0007669"/>
    <property type="project" value="UniProtKB-ARBA"/>
</dbReference>
<dbReference type="EMBL" id="JAFMPP010000004">
    <property type="protein sequence ID" value="MBO0662308.1"/>
    <property type="molecule type" value="Genomic_DNA"/>
</dbReference>
<feature type="domain" description="Aerobactin siderophore biosynthesis IucA/IucC N-terminal" evidence="2">
    <location>
        <begin position="131"/>
        <end position="366"/>
    </location>
</feature>
<dbReference type="InterPro" id="IPR007310">
    <property type="entry name" value="Aerobactin_biosyn_IucA/IucC_N"/>
</dbReference>
<comment type="caution">
    <text evidence="4">The sequence shown here is derived from an EMBL/GenBank/DDBJ whole genome shotgun (WGS) entry which is preliminary data.</text>
</comment>